<reference evidence="2" key="1">
    <citation type="submission" date="2023-04" db="EMBL/GenBank/DDBJ databases">
        <title>Assessment of the microbiological origin of a defect in Grana Padano cheese.</title>
        <authorList>
            <person name="Zago M."/>
            <person name="Rossetti L."/>
            <person name="Bonvini B."/>
            <person name="Carminati D."/>
            <person name="Giraffa G."/>
        </authorList>
    </citation>
    <scope>NUCLEOTIDE SEQUENCE</scope>
    <source>
        <strain evidence="2">4990</strain>
    </source>
</reference>
<dbReference type="AlphaFoldDB" id="A0AAE4JTX7"/>
<dbReference type="Proteomes" id="UP001182303">
    <property type="component" value="Unassembled WGS sequence"/>
</dbReference>
<evidence type="ECO:0000313" key="3">
    <source>
        <dbReference type="Proteomes" id="UP001182303"/>
    </source>
</evidence>
<comment type="caution">
    <text evidence="2">The sequence shown here is derived from an EMBL/GenBank/DDBJ whole genome shotgun (WGS) entry which is preliminary data.</text>
</comment>
<dbReference type="EMBL" id="JARUIS010000021">
    <property type="protein sequence ID" value="MDS1004491.1"/>
    <property type="molecule type" value="Genomic_DNA"/>
</dbReference>
<feature type="transmembrane region" description="Helical" evidence="1">
    <location>
        <begin position="42"/>
        <end position="62"/>
    </location>
</feature>
<proteinExistence type="predicted"/>
<keyword evidence="1" id="KW-1133">Transmembrane helix</keyword>
<evidence type="ECO:0000313" key="2">
    <source>
        <dbReference type="EMBL" id="MDS1004491.1"/>
    </source>
</evidence>
<evidence type="ECO:0000256" key="1">
    <source>
        <dbReference type="SAM" id="Phobius"/>
    </source>
</evidence>
<organism evidence="2 3">
    <name type="scientific">Clostridium sporogenes</name>
    <dbReference type="NCBI Taxonomy" id="1509"/>
    <lineage>
        <taxon>Bacteria</taxon>
        <taxon>Bacillati</taxon>
        <taxon>Bacillota</taxon>
        <taxon>Clostridia</taxon>
        <taxon>Eubacteriales</taxon>
        <taxon>Clostridiaceae</taxon>
        <taxon>Clostridium</taxon>
    </lineage>
</organism>
<feature type="transmembrane region" description="Helical" evidence="1">
    <location>
        <begin position="74"/>
        <end position="92"/>
    </location>
</feature>
<feature type="transmembrane region" description="Helical" evidence="1">
    <location>
        <begin position="6"/>
        <end position="21"/>
    </location>
</feature>
<gene>
    <name evidence="2" type="ORF">P9J83_13415</name>
</gene>
<keyword evidence="1" id="KW-0472">Membrane</keyword>
<dbReference type="RefSeq" id="WP_310944049.1">
    <property type="nucleotide sequence ID" value="NZ_JARUIS010000021.1"/>
</dbReference>
<accession>A0AAE4JTX7</accession>
<sequence>MKVVLNFIVFMILIMCVEKIIEKTNIHLVLINKIKKYKHYKTILFILLIIIGLIVDLATQSLNVRFGKHNIPCIVLGAIILGIYLELFPYIFSKKHLD</sequence>
<protein>
    <submittedName>
        <fullName evidence="2">Uncharacterized protein</fullName>
    </submittedName>
</protein>
<name>A0AAE4JTX7_CLOSG</name>
<keyword evidence="1" id="KW-0812">Transmembrane</keyword>